<sequence length="267" mass="29325">MTQDPQRPNDWRDLLNPDYDYSDEILDTESGRGRRRNKRRWRKADRQKRAAWIREERRNQEPVSPGAMLGAVVVVIALVFSAAYVVPKWFTKDEPARGSDDGGGVTILRPTEAATGGPTVQPSSSVTSSPTTSTPVLQASQVDGILQTWAKQFYARQPAVETYDALVDRMEPYFTDDVQESLKEAGDPTYDALATDQGASRVRQVSITAPPATGGAPADTPTRVTRLLVAQIQVTGKRPARFELRALVTVVPDRGSWRISSIAGKTG</sequence>
<keyword evidence="4" id="KW-1185">Reference proteome</keyword>
<organism evidence="3 4">
    <name type="scientific">Kribbella sancticallisti</name>
    <dbReference type="NCBI Taxonomy" id="460087"/>
    <lineage>
        <taxon>Bacteria</taxon>
        <taxon>Bacillati</taxon>
        <taxon>Actinomycetota</taxon>
        <taxon>Actinomycetes</taxon>
        <taxon>Propionibacteriales</taxon>
        <taxon>Kribbellaceae</taxon>
        <taxon>Kribbella</taxon>
    </lineage>
</organism>
<name>A0ABN2EV85_9ACTN</name>
<keyword evidence="2" id="KW-1133">Transmembrane helix</keyword>
<keyword evidence="2" id="KW-0812">Transmembrane</keyword>
<feature type="region of interest" description="Disordered" evidence="1">
    <location>
        <begin position="1"/>
        <end position="49"/>
    </location>
</feature>
<comment type="caution">
    <text evidence="3">The sequence shown here is derived from an EMBL/GenBank/DDBJ whole genome shotgun (WGS) entry which is preliminary data.</text>
</comment>
<proteinExistence type="predicted"/>
<evidence type="ECO:0000313" key="3">
    <source>
        <dbReference type="EMBL" id="GAA1616487.1"/>
    </source>
</evidence>
<feature type="compositionally biased region" description="Basic residues" evidence="1">
    <location>
        <begin position="33"/>
        <end position="49"/>
    </location>
</feature>
<feature type="region of interest" description="Disordered" evidence="1">
    <location>
        <begin position="92"/>
        <end position="135"/>
    </location>
</feature>
<feature type="compositionally biased region" description="Low complexity" evidence="1">
    <location>
        <begin position="118"/>
        <end position="135"/>
    </location>
</feature>
<evidence type="ECO:0000256" key="1">
    <source>
        <dbReference type="SAM" id="MobiDB-lite"/>
    </source>
</evidence>
<dbReference type="Proteomes" id="UP001500393">
    <property type="component" value="Unassembled WGS sequence"/>
</dbReference>
<dbReference type="EMBL" id="BAAAOS010000066">
    <property type="protein sequence ID" value="GAA1616487.1"/>
    <property type="molecule type" value="Genomic_DNA"/>
</dbReference>
<evidence type="ECO:0000256" key="2">
    <source>
        <dbReference type="SAM" id="Phobius"/>
    </source>
</evidence>
<feature type="transmembrane region" description="Helical" evidence="2">
    <location>
        <begin position="67"/>
        <end position="87"/>
    </location>
</feature>
<keyword evidence="2" id="KW-0472">Membrane</keyword>
<accession>A0ABN2EV85</accession>
<gene>
    <name evidence="3" type="ORF">GCM10009789_83130</name>
</gene>
<reference evidence="3 4" key="1">
    <citation type="journal article" date="2019" name="Int. J. Syst. Evol. Microbiol.">
        <title>The Global Catalogue of Microorganisms (GCM) 10K type strain sequencing project: providing services to taxonomists for standard genome sequencing and annotation.</title>
        <authorList>
            <consortium name="The Broad Institute Genomics Platform"/>
            <consortium name="The Broad Institute Genome Sequencing Center for Infectious Disease"/>
            <person name="Wu L."/>
            <person name="Ma J."/>
        </authorList>
    </citation>
    <scope>NUCLEOTIDE SEQUENCE [LARGE SCALE GENOMIC DNA]</scope>
    <source>
        <strain evidence="3 4">JCM 14969</strain>
    </source>
</reference>
<dbReference type="RefSeq" id="WP_344222289.1">
    <property type="nucleotide sequence ID" value="NZ_BAAAOS010000066.1"/>
</dbReference>
<evidence type="ECO:0000313" key="4">
    <source>
        <dbReference type="Proteomes" id="UP001500393"/>
    </source>
</evidence>
<protein>
    <recommendedName>
        <fullName evidence="5">Mce-associated membrane protein</fullName>
    </recommendedName>
</protein>
<evidence type="ECO:0008006" key="5">
    <source>
        <dbReference type="Google" id="ProtNLM"/>
    </source>
</evidence>